<dbReference type="Pfam" id="PF08031">
    <property type="entry name" value="BBE"/>
    <property type="match status" value="1"/>
</dbReference>
<dbReference type="InterPro" id="IPR012951">
    <property type="entry name" value="BBE"/>
</dbReference>
<proteinExistence type="predicted"/>
<dbReference type="GO" id="GO:0016491">
    <property type="term" value="F:oxidoreductase activity"/>
    <property type="evidence" value="ECO:0007669"/>
    <property type="project" value="InterPro"/>
</dbReference>
<dbReference type="EMBL" id="JASNWA010000003">
    <property type="protein sequence ID" value="KAK3178042.1"/>
    <property type="molecule type" value="Genomic_DNA"/>
</dbReference>
<dbReference type="Proteomes" id="UP001276659">
    <property type="component" value="Unassembled WGS sequence"/>
</dbReference>
<organism evidence="2 3">
    <name type="scientific">Lepraria neglecta</name>
    <dbReference type="NCBI Taxonomy" id="209136"/>
    <lineage>
        <taxon>Eukaryota</taxon>
        <taxon>Fungi</taxon>
        <taxon>Dikarya</taxon>
        <taxon>Ascomycota</taxon>
        <taxon>Pezizomycotina</taxon>
        <taxon>Lecanoromycetes</taxon>
        <taxon>OSLEUM clade</taxon>
        <taxon>Lecanoromycetidae</taxon>
        <taxon>Lecanorales</taxon>
        <taxon>Lecanorineae</taxon>
        <taxon>Stereocaulaceae</taxon>
        <taxon>Lepraria</taxon>
    </lineage>
</organism>
<gene>
    <name evidence="2" type="ORF">OEA41_000174</name>
</gene>
<protein>
    <recommendedName>
        <fullName evidence="1">Berberine/berberine-like domain-containing protein</fullName>
    </recommendedName>
</protein>
<dbReference type="Gene3D" id="3.40.462.20">
    <property type="match status" value="1"/>
</dbReference>
<sequence>MAYYAFRADRHLMLFNAVVPHPDSEKAAWAWAAEVRDQWNAGQPNRPVDAYINYATGLETLEEHYGHESWRIERLRGLKARYDPNNRFRYYNPIVVEKKV</sequence>
<dbReference type="InterPro" id="IPR016169">
    <property type="entry name" value="FAD-bd_PCMH_sub2"/>
</dbReference>
<feature type="domain" description="Berberine/berberine-like" evidence="1">
    <location>
        <begin position="50"/>
        <end position="94"/>
    </location>
</feature>
<keyword evidence="3" id="KW-1185">Reference proteome</keyword>
<comment type="caution">
    <text evidence="2">The sequence shown here is derived from an EMBL/GenBank/DDBJ whole genome shotgun (WGS) entry which is preliminary data.</text>
</comment>
<name>A0AAD9ZIN5_9LECA</name>
<dbReference type="Gene3D" id="3.30.465.10">
    <property type="match status" value="1"/>
</dbReference>
<evidence type="ECO:0000259" key="1">
    <source>
        <dbReference type="Pfam" id="PF08031"/>
    </source>
</evidence>
<reference evidence="2" key="1">
    <citation type="submission" date="2022-11" db="EMBL/GenBank/DDBJ databases">
        <title>Chromosomal genome sequence assembly and mating type (MAT) locus characterization of the leprose asexual lichenized fungus Lepraria neglecta (Nyl.) Erichsen.</title>
        <authorList>
            <person name="Allen J.L."/>
            <person name="Pfeffer B."/>
        </authorList>
    </citation>
    <scope>NUCLEOTIDE SEQUENCE</scope>
    <source>
        <strain evidence="2">Allen 5258</strain>
    </source>
</reference>
<evidence type="ECO:0000313" key="3">
    <source>
        <dbReference type="Proteomes" id="UP001276659"/>
    </source>
</evidence>
<dbReference type="GO" id="GO:0050660">
    <property type="term" value="F:flavin adenine dinucleotide binding"/>
    <property type="evidence" value="ECO:0007669"/>
    <property type="project" value="InterPro"/>
</dbReference>
<evidence type="ECO:0000313" key="2">
    <source>
        <dbReference type="EMBL" id="KAK3178042.1"/>
    </source>
</evidence>
<accession>A0AAD9ZIN5</accession>
<dbReference type="AlphaFoldDB" id="A0AAD9ZIN5"/>